<dbReference type="EMBL" id="MK500392">
    <property type="protein sequence ID" value="QBK88574.1"/>
    <property type="molecule type" value="Genomic_DNA"/>
</dbReference>
<protein>
    <recommendedName>
        <fullName evidence="2">HNH endonuclease</fullName>
    </recommendedName>
</protein>
<name>A0A481Z1C7_9VIRU</name>
<proteinExistence type="predicted"/>
<organism evidence="1">
    <name type="scientific">Mimivirus LCMiAC01</name>
    <dbReference type="NCBI Taxonomy" id="2506608"/>
    <lineage>
        <taxon>Viruses</taxon>
        <taxon>Varidnaviria</taxon>
        <taxon>Bamfordvirae</taxon>
        <taxon>Nucleocytoviricota</taxon>
        <taxon>Megaviricetes</taxon>
        <taxon>Imitervirales</taxon>
        <taxon>Mimiviridae</taxon>
        <taxon>Klosneuvirinae</taxon>
    </lineage>
</organism>
<evidence type="ECO:0008006" key="2">
    <source>
        <dbReference type="Google" id="ProtNLM"/>
    </source>
</evidence>
<evidence type="ECO:0000313" key="1">
    <source>
        <dbReference type="EMBL" id="QBK88574.1"/>
    </source>
</evidence>
<accession>A0A481Z1C7</accession>
<gene>
    <name evidence="1" type="ORF">LCMiAC01_02510</name>
</gene>
<dbReference type="Gene3D" id="3.30.40.220">
    <property type="match status" value="1"/>
</dbReference>
<sequence>MTRKKCNICNKNKTLNEFSKNASGRFGRHNECKKCRHIKRTKLNYARIKNTTKICSICGDEQNVDEFHTDKYAKDGLQSECKSCRKKISHKWASSLNGNITILYKDLVNNAKKKRTKNINVNITKQDIYNLYNKQNGRCAISGYKMTHNGRLRKKQKGHIINYYNISVDRIDSNKDYVIDNIQLVCAFVNRAKMDLADNDFIKLCHDISKYQKTKRDKKILALKPYANKNNVIII</sequence>
<reference evidence="1" key="1">
    <citation type="journal article" date="2019" name="MBio">
        <title>Virus Genomes from Deep Sea Sediments Expand the Ocean Megavirome and Support Independent Origins of Viral Gigantism.</title>
        <authorList>
            <person name="Backstrom D."/>
            <person name="Yutin N."/>
            <person name="Jorgensen S.L."/>
            <person name="Dharamshi J."/>
            <person name="Homa F."/>
            <person name="Zaremba-Niedwiedzka K."/>
            <person name="Spang A."/>
            <person name="Wolf Y.I."/>
            <person name="Koonin E.V."/>
            <person name="Ettema T.J."/>
        </authorList>
    </citation>
    <scope>NUCLEOTIDE SEQUENCE</scope>
</reference>